<evidence type="ECO:0000256" key="1">
    <source>
        <dbReference type="SAM" id="SignalP"/>
    </source>
</evidence>
<name>A0AAD6UFI6_9AGAR</name>
<sequence>MQTGGRLRHLFATLLLFCNPSEPLKLWEEFRTHICDDLEHQLRRMGFDNPPDSDIYDYGL</sequence>
<gene>
    <name evidence="2" type="ORF">B0H15DRAFT_739575</name>
</gene>
<keyword evidence="3" id="KW-1185">Reference proteome</keyword>
<feature type="chain" id="PRO_5042020647" evidence="1">
    <location>
        <begin position="24"/>
        <end position="60"/>
    </location>
</feature>
<dbReference type="Proteomes" id="UP001222325">
    <property type="component" value="Unassembled WGS sequence"/>
</dbReference>
<proteinExistence type="predicted"/>
<evidence type="ECO:0000313" key="2">
    <source>
        <dbReference type="EMBL" id="KAJ7100717.1"/>
    </source>
</evidence>
<keyword evidence="1" id="KW-0732">Signal</keyword>
<evidence type="ECO:0000313" key="3">
    <source>
        <dbReference type="Proteomes" id="UP001222325"/>
    </source>
</evidence>
<organism evidence="2 3">
    <name type="scientific">Mycena belliarum</name>
    <dbReference type="NCBI Taxonomy" id="1033014"/>
    <lineage>
        <taxon>Eukaryota</taxon>
        <taxon>Fungi</taxon>
        <taxon>Dikarya</taxon>
        <taxon>Basidiomycota</taxon>
        <taxon>Agaricomycotina</taxon>
        <taxon>Agaricomycetes</taxon>
        <taxon>Agaricomycetidae</taxon>
        <taxon>Agaricales</taxon>
        <taxon>Marasmiineae</taxon>
        <taxon>Mycenaceae</taxon>
        <taxon>Mycena</taxon>
    </lineage>
</organism>
<accession>A0AAD6UFI6</accession>
<dbReference type="AlphaFoldDB" id="A0AAD6UFI6"/>
<comment type="caution">
    <text evidence="2">The sequence shown here is derived from an EMBL/GenBank/DDBJ whole genome shotgun (WGS) entry which is preliminary data.</text>
</comment>
<protein>
    <submittedName>
        <fullName evidence="2">Uncharacterized protein</fullName>
    </submittedName>
</protein>
<feature type="non-terminal residue" evidence="2">
    <location>
        <position position="60"/>
    </location>
</feature>
<dbReference type="EMBL" id="JARJCN010000005">
    <property type="protein sequence ID" value="KAJ7100717.1"/>
    <property type="molecule type" value="Genomic_DNA"/>
</dbReference>
<feature type="signal peptide" evidence="1">
    <location>
        <begin position="1"/>
        <end position="23"/>
    </location>
</feature>
<reference evidence="2" key="1">
    <citation type="submission" date="2023-03" db="EMBL/GenBank/DDBJ databases">
        <title>Massive genome expansion in bonnet fungi (Mycena s.s.) driven by repeated elements and novel gene families across ecological guilds.</title>
        <authorList>
            <consortium name="Lawrence Berkeley National Laboratory"/>
            <person name="Harder C.B."/>
            <person name="Miyauchi S."/>
            <person name="Viragh M."/>
            <person name="Kuo A."/>
            <person name="Thoen E."/>
            <person name="Andreopoulos B."/>
            <person name="Lu D."/>
            <person name="Skrede I."/>
            <person name="Drula E."/>
            <person name="Henrissat B."/>
            <person name="Morin E."/>
            <person name="Kohler A."/>
            <person name="Barry K."/>
            <person name="LaButti K."/>
            <person name="Morin E."/>
            <person name="Salamov A."/>
            <person name="Lipzen A."/>
            <person name="Mereny Z."/>
            <person name="Hegedus B."/>
            <person name="Baldrian P."/>
            <person name="Stursova M."/>
            <person name="Weitz H."/>
            <person name="Taylor A."/>
            <person name="Grigoriev I.V."/>
            <person name="Nagy L.G."/>
            <person name="Martin F."/>
            <person name="Kauserud H."/>
        </authorList>
    </citation>
    <scope>NUCLEOTIDE SEQUENCE</scope>
    <source>
        <strain evidence="2">CBHHK173m</strain>
    </source>
</reference>